<dbReference type="SUPFAM" id="SSF52540">
    <property type="entry name" value="P-loop containing nucleoside triphosphate hydrolases"/>
    <property type="match status" value="1"/>
</dbReference>
<dbReference type="InterPro" id="IPR027417">
    <property type="entry name" value="P-loop_NTPase"/>
</dbReference>
<accession>A0A9X3F379</accession>
<gene>
    <name evidence="5" type="ORF">OU798_04965</name>
</gene>
<dbReference type="Proteomes" id="UP001145087">
    <property type="component" value="Unassembled WGS sequence"/>
</dbReference>
<keyword evidence="1" id="KW-0547">Nucleotide-binding</keyword>
<dbReference type="AlphaFoldDB" id="A0A9X3F379"/>
<dbReference type="InterPro" id="IPR045076">
    <property type="entry name" value="MutS"/>
</dbReference>
<protein>
    <recommendedName>
        <fullName evidence="4">DNA mismatch repair proteins mutS family domain-containing protein</fullName>
    </recommendedName>
</protein>
<dbReference type="SUPFAM" id="SSF48334">
    <property type="entry name" value="DNA repair protein MutS, domain III"/>
    <property type="match status" value="1"/>
</dbReference>
<dbReference type="Gene3D" id="3.40.50.300">
    <property type="entry name" value="P-loop containing nucleotide triphosphate hydrolases"/>
    <property type="match status" value="1"/>
</dbReference>
<evidence type="ECO:0000256" key="3">
    <source>
        <dbReference type="ARBA" id="ARBA00023125"/>
    </source>
</evidence>
<dbReference type="PANTHER" id="PTHR11361">
    <property type="entry name" value="DNA MISMATCH REPAIR PROTEIN MUTS FAMILY MEMBER"/>
    <property type="match status" value="1"/>
</dbReference>
<evidence type="ECO:0000313" key="5">
    <source>
        <dbReference type="EMBL" id="MCY1719680.1"/>
    </source>
</evidence>
<dbReference type="SMART" id="SM00534">
    <property type="entry name" value="MUTSac"/>
    <property type="match status" value="1"/>
</dbReference>
<dbReference type="EMBL" id="JAPOHD010000009">
    <property type="protein sequence ID" value="MCY1719680.1"/>
    <property type="molecule type" value="Genomic_DNA"/>
</dbReference>
<keyword evidence="2" id="KW-0067">ATP-binding</keyword>
<dbReference type="GO" id="GO:0005524">
    <property type="term" value="F:ATP binding"/>
    <property type="evidence" value="ECO:0007669"/>
    <property type="project" value="UniProtKB-KW"/>
</dbReference>
<evidence type="ECO:0000256" key="1">
    <source>
        <dbReference type="ARBA" id="ARBA00022741"/>
    </source>
</evidence>
<dbReference type="GO" id="GO:0140664">
    <property type="term" value="F:ATP-dependent DNA damage sensor activity"/>
    <property type="evidence" value="ECO:0007669"/>
    <property type="project" value="InterPro"/>
</dbReference>
<evidence type="ECO:0000259" key="4">
    <source>
        <dbReference type="SMART" id="SM00534"/>
    </source>
</evidence>
<organism evidence="5 6">
    <name type="scientific">Draconibacterium aestuarii</name>
    <dbReference type="NCBI Taxonomy" id="2998507"/>
    <lineage>
        <taxon>Bacteria</taxon>
        <taxon>Pseudomonadati</taxon>
        <taxon>Bacteroidota</taxon>
        <taxon>Bacteroidia</taxon>
        <taxon>Marinilabiliales</taxon>
        <taxon>Prolixibacteraceae</taxon>
        <taxon>Draconibacterium</taxon>
    </lineage>
</organism>
<dbReference type="GO" id="GO:0030983">
    <property type="term" value="F:mismatched DNA binding"/>
    <property type="evidence" value="ECO:0007669"/>
    <property type="project" value="InterPro"/>
</dbReference>
<reference evidence="5" key="1">
    <citation type="submission" date="2022-11" db="EMBL/GenBank/DDBJ databases">
        <title>Marilongibacter aestuarii gen. nov., sp. nov., isolated from tidal flat sediment.</title>
        <authorList>
            <person name="Jiayan W."/>
        </authorList>
    </citation>
    <scope>NUCLEOTIDE SEQUENCE</scope>
    <source>
        <strain evidence="5">Z1-6</strain>
    </source>
</reference>
<evidence type="ECO:0000313" key="6">
    <source>
        <dbReference type="Proteomes" id="UP001145087"/>
    </source>
</evidence>
<dbReference type="GO" id="GO:0006298">
    <property type="term" value="P:mismatch repair"/>
    <property type="evidence" value="ECO:0007669"/>
    <property type="project" value="InterPro"/>
</dbReference>
<dbReference type="InterPro" id="IPR036187">
    <property type="entry name" value="DNA_mismatch_repair_MutS_sf"/>
</dbReference>
<dbReference type="Gene3D" id="1.10.1420.10">
    <property type="match status" value="1"/>
</dbReference>
<comment type="caution">
    <text evidence="5">The sequence shown here is derived from an EMBL/GenBank/DDBJ whole genome shotgun (WGS) entry which is preliminary data.</text>
</comment>
<evidence type="ECO:0000256" key="2">
    <source>
        <dbReference type="ARBA" id="ARBA00022840"/>
    </source>
</evidence>
<dbReference type="PANTHER" id="PTHR11361:SF99">
    <property type="entry name" value="DNA MISMATCH REPAIR PROTEIN"/>
    <property type="match status" value="1"/>
</dbReference>
<keyword evidence="6" id="KW-1185">Reference proteome</keyword>
<keyword evidence="3" id="KW-0238">DNA-binding</keyword>
<dbReference type="Pfam" id="PF00488">
    <property type="entry name" value="MutS_V"/>
    <property type="match status" value="1"/>
</dbReference>
<proteinExistence type="predicted"/>
<name>A0A9X3F379_9BACT</name>
<sequence length="454" mass="52848">MQADKQTISDIELFSYKRSKKAIFDIYNQTVTCGGSKKLHHYLNYPVTDLDYLEMRRNEISFFVNSKVELKLDRRRMDFIEHYLKIGRFPLRPNWIDAYADSIVDKLKQDSDYYVIREGIFHFVYLIKAFKNFIDDIDECEIPESLQKRLEFSITLLNNHRLAKMIKNPLKRSGDISPIAMNTMDAFIRRKYNREVEMFLDTVYHIDVMSSMASMVTKNDYSLVEYVDSKHPVFEAEECFHPLWEQPVCNDFSFIKDKNLCFLTGPNMSGKSTFLKTVGLLVYLAHAGFPVPASSLKLSPLNVLFTTINLADNLGLGFSHFYSEVRRVKEMAIALQSKERMLVIFDELFKGTNVKDAFDATLMVVQSLSRIENCFFFISSHILEVAEELAESNRIDFKCFESEIKNNKAQYDYRIKNGISEERIGYQIVKNENIENILNGIINRQTLQKVSVSE</sequence>
<feature type="domain" description="DNA mismatch repair proteins mutS family" evidence="4">
    <location>
        <begin position="258"/>
        <end position="439"/>
    </location>
</feature>
<dbReference type="RefSeq" id="WP_343332017.1">
    <property type="nucleotide sequence ID" value="NZ_JAPOHD010000009.1"/>
</dbReference>
<dbReference type="InterPro" id="IPR000432">
    <property type="entry name" value="DNA_mismatch_repair_MutS_C"/>
</dbReference>